<dbReference type="AlphaFoldDB" id="L0KCF9"/>
<dbReference type="Proteomes" id="UP000010880">
    <property type="component" value="Chromosome"/>
</dbReference>
<dbReference type="InterPro" id="IPR036388">
    <property type="entry name" value="WH-like_DNA-bd_sf"/>
</dbReference>
<evidence type="ECO:0000259" key="5">
    <source>
        <dbReference type="PROSITE" id="PS50931"/>
    </source>
</evidence>
<dbReference type="CDD" id="cd08420">
    <property type="entry name" value="PBP2_CysL_like"/>
    <property type="match status" value="1"/>
</dbReference>
<dbReference type="STRING" id="748449.Halha_2183"/>
<proteinExistence type="inferred from homology"/>
<evidence type="ECO:0000256" key="3">
    <source>
        <dbReference type="ARBA" id="ARBA00023125"/>
    </source>
</evidence>
<dbReference type="PROSITE" id="PS50931">
    <property type="entry name" value="HTH_LYSR"/>
    <property type="match status" value="1"/>
</dbReference>
<accession>L0KCF9</accession>
<name>L0KCF9_HALHC</name>
<dbReference type="PANTHER" id="PTHR30126:SF64">
    <property type="entry name" value="HTH-TYPE TRANSCRIPTIONAL REGULATOR CITR"/>
    <property type="match status" value="1"/>
</dbReference>
<dbReference type="Gene3D" id="3.40.190.290">
    <property type="match status" value="1"/>
</dbReference>
<dbReference type="SUPFAM" id="SSF46785">
    <property type="entry name" value="Winged helix' DNA-binding domain"/>
    <property type="match status" value="1"/>
</dbReference>
<dbReference type="PANTHER" id="PTHR30126">
    <property type="entry name" value="HTH-TYPE TRANSCRIPTIONAL REGULATOR"/>
    <property type="match status" value="1"/>
</dbReference>
<dbReference type="FunFam" id="1.10.10.10:FF:000001">
    <property type="entry name" value="LysR family transcriptional regulator"/>
    <property type="match status" value="1"/>
</dbReference>
<dbReference type="Gene3D" id="1.10.10.10">
    <property type="entry name" value="Winged helix-like DNA-binding domain superfamily/Winged helix DNA-binding domain"/>
    <property type="match status" value="1"/>
</dbReference>
<keyword evidence="2" id="KW-0805">Transcription regulation</keyword>
<evidence type="ECO:0000256" key="4">
    <source>
        <dbReference type="ARBA" id="ARBA00023163"/>
    </source>
</evidence>
<dbReference type="SUPFAM" id="SSF53850">
    <property type="entry name" value="Periplasmic binding protein-like II"/>
    <property type="match status" value="1"/>
</dbReference>
<evidence type="ECO:0000256" key="2">
    <source>
        <dbReference type="ARBA" id="ARBA00023015"/>
    </source>
</evidence>
<dbReference type="InterPro" id="IPR036390">
    <property type="entry name" value="WH_DNA-bd_sf"/>
</dbReference>
<dbReference type="Pfam" id="PF03466">
    <property type="entry name" value="LysR_substrate"/>
    <property type="match status" value="1"/>
</dbReference>
<evidence type="ECO:0000313" key="6">
    <source>
        <dbReference type="EMBL" id="AGB42064.1"/>
    </source>
</evidence>
<dbReference type="InterPro" id="IPR047788">
    <property type="entry name" value="LysR-like_Sec_metab"/>
</dbReference>
<dbReference type="Pfam" id="PF00126">
    <property type="entry name" value="HTH_1"/>
    <property type="match status" value="1"/>
</dbReference>
<keyword evidence="4" id="KW-0804">Transcription</keyword>
<evidence type="ECO:0000313" key="7">
    <source>
        <dbReference type="Proteomes" id="UP000010880"/>
    </source>
</evidence>
<feature type="domain" description="HTH lysR-type" evidence="5">
    <location>
        <begin position="1"/>
        <end position="58"/>
    </location>
</feature>
<keyword evidence="3" id="KW-0238">DNA-binding</keyword>
<comment type="similarity">
    <text evidence="1">Belongs to the LysR transcriptional regulatory family.</text>
</comment>
<dbReference type="InterPro" id="IPR005119">
    <property type="entry name" value="LysR_subst-bd"/>
</dbReference>
<dbReference type="InterPro" id="IPR000847">
    <property type="entry name" value="LysR_HTH_N"/>
</dbReference>
<dbReference type="NCBIfam" id="NF040786">
    <property type="entry name" value="LysR_Sec_metab"/>
    <property type="match status" value="1"/>
</dbReference>
<reference evidence="7" key="1">
    <citation type="submission" date="2012-02" db="EMBL/GenBank/DDBJ databases">
        <title>The complete genome of Halobacteroides halobius DSM 5150.</title>
        <authorList>
            <person name="Lucas S."/>
            <person name="Copeland A."/>
            <person name="Lapidus A."/>
            <person name="Glavina del Rio T."/>
            <person name="Dalin E."/>
            <person name="Tice H."/>
            <person name="Bruce D."/>
            <person name="Goodwin L."/>
            <person name="Pitluck S."/>
            <person name="Peters L."/>
            <person name="Mikhailova N."/>
            <person name="Gu W."/>
            <person name="Kyrpides N."/>
            <person name="Mavromatis K."/>
            <person name="Ivanova N."/>
            <person name="Brettin T."/>
            <person name="Detter J.C."/>
            <person name="Han C."/>
            <person name="Larimer F."/>
            <person name="Land M."/>
            <person name="Hauser L."/>
            <person name="Markowitz V."/>
            <person name="Cheng J.-F."/>
            <person name="Hugenholtz P."/>
            <person name="Woyke T."/>
            <person name="Wu D."/>
            <person name="Tindall B."/>
            <person name="Pomrenke H."/>
            <person name="Brambilla E."/>
            <person name="Klenk H.-P."/>
            <person name="Eisen J.A."/>
        </authorList>
    </citation>
    <scope>NUCLEOTIDE SEQUENCE [LARGE SCALE GENOMIC DNA]</scope>
    <source>
        <strain evidence="7">ATCC 35273 / DSM 5150 / MD-1</strain>
    </source>
</reference>
<keyword evidence="7" id="KW-1185">Reference proteome</keyword>
<dbReference type="OrthoDB" id="9785745at2"/>
<protein>
    <submittedName>
        <fullName evidence="6">Transcriptional regulator</fullName>
    </submittedName>
</protein>
<dbReference type="PRINTS" id="PR00039">
    <property type="entry name" value="HTHLYSR"/>
</dbReference>
<dbReference type="eggNOG" id="COG0583">
    <property type="taxonomic scope" value="Bacteria"/>
</dbReference>
<organism evidence="6 7">
    <name type="scientific">Halobacteroides halobius (strain ATCC 35273 / DSM 5150 / MD-1)</name>
    <dbReference type="NCBI Taxonomy" id="748449"/>
    <lineage>
        <taxon>Bacteria</taxon>
        <taxon>Bacillati</taxon>
        <taxon>Bacillota</taxon>
        <taxon>Clostridia</taxon>
        <taxon>Halanaerobiales</taxon>
        <taxon>Halobacteroidaceae</taxon>
        <taxon>Halobacteroides</taxon>
    </lineage>
</organism>
<dbReference type="RefSeq" id="WP_015327778.1">
    <property type="nucleotide sequence ID" value="NC_019978.1"/>
</dbReference>
<dbReference type="HOGENOM" id="CLU_039613_6_1_9"/>
<dbReference type="KEGG" id="hhl:Halha_2183"/>
<evidence type="ECO:0000256" key="1">
    <source>
        <dbReference type="ARBA" id="ARBA00009437"/>
    </source>
</evidence>
<dbReference type="GO" id="GO:0003700">
    <property type="term" value="F:DNA-binding transcription factor activity"/>
    <property type="evidence" value="ECO:0007669"/>
    <property type="project" value="InterPro"/>
</dbReference>
<sequence>MKLQTLKMLVWLAEYKSFSIVAKQLDLTQPAVSMQIKSLEEQFETNLITRQKGNIELTPAGKIIYHQAKKILNDWEEAKLKVKQIKGKTYDHLTIGASTIPSEYLLPNLLAKFYNKLPEVETTVEVGDSKEIINLLKNKKIDLAIVGLKPAINQLQIKPIVTDSLVLIVPPDHRLANKRQVNSKELITERILLREKGSGTRQTMLTALENNGINKESLNIRACLGSNEAIISAVAAKLGISFISNLAAKNATLNNRIEKIEVTDISTSRKFYLAYYHNREKELLIKEFNNLCC</sequence>
<gene>
    <name evidence="6" type="ordered locus">Halha_2183</name>
</gene>
<dbReference type="EMBL" id="CP003359">
    <property type="protein sequence ID" value="AGB42064.1"/>
    <property type="molecule type" value="Genomic_DNA"/>
</dbReference>
<dbReference type="GO" id="GO:0000976">
    <property type="term" value="F:transcription cis-regulatory region binding"/>
    <property type="evidence" value="ECO:0007669"/>
    <property type="project" value="TreeGrafter"/>
</dbReference>